<comment type="caution">
    <text evidence="2">The sequence shown here is derived from an EMBL/GenBank/DDBJ whole genome shotgun (WGS) entry which is preliminary data.</text>
</comment>
<dbReference type="PANTHER" id="PTHR43736">
    <property type="entry name" value="ADP-RIBOSE PYROPHOSPHATASE"/>
    <property type="match status" value="1"/>
</dbReference>
<reference evidence="2 3" key="1">
    <citation type="submission" date="2020-08" db="EMBL/GenBank/DDBJ databases">
        <title>Genomic Encyclopedia of Type Strains, Phase IV (KMG-IV): sequencing the most valuable type-strain genomes for metagenomic binning, comparative biology and taxonomic classification.</title>
        <authorList>
            <person name="Goeker M."/>
        </authorList>
    </citation>
    <scope>NUCLEOTIDE SEQUENCE [LARGE SCALE GENOMIC DNA]</scope>
    <source>
        <strain evidence="2 3">DSM 27244</strain>
    </source>
</reference>
<proteinExistence type="predicted"/>
<keyword evidence="3" id="KW-1185">Reference proteome</keyword>
<dbReference type="Pfam" id="PF00293">
    <property type="entry name" value="NUDIX"/>
    <property type="match status" value="1"/>
</dbReference>
<dbReference type="AlphaFoldDB" id="A0A7W9EIH9"/>
<dbReference type="Proteomes" id="UP000557739">
    <property type="component" value="Unassembled WGS sequence"/>
</dbReference>
<dbReference type="GO" id="GO:0035539">
    <property type="term" value="F:8-oxo-7,8-dihydrodeoxyguanosine triphosphate pyrophosphatase activity"/>
    <property type="evidence" value="ECO:0007669"/>
    <property type="project" value="UniProtKB-EC"/>
</dbReference>
<dbReference type="Gene3D" id="1.10.10.10">
    <property type="entry name" value="Winged helix-like DNA-binding domain superfamily/Winged helix DNA-binding domain"/>
    <property type="match status" value="1"/>
</dbReference>
<dbReference type="InterPro" id="IPR000086">
    <property type="entry name" value="NUDIX_hydrolase_dom"/>
</dbReference>
<dbReference type="EC" id="3.6.1.55" evidence="2"/>
<dbReference type="Gene3D" id="3.90.79.10">
    <property type="entry name" value="Nucleoside Triphosphate Pyrophosphohydrolase"/>
    <property type="match status" value="1"/>
</dbReference>
<evidence type="ECO:0000313" key="2">
    <source>
        <dbReference type="EMBL" id="MBB5699149.1"/>
    </source>
</evidence>
<dbReference type="CDD" id="cd18873">
    <property type="entry name" value="NUDIX_NadM_like"/>
    <property type="match status" value="1"/>
</dbReference>
<dbReference type="SUPFAM" id="SSF46785">
    <property type="entry name" value="Winged helix' DNA-binding domain"/>
    <property type="match status" value="1"/>
</dbReference>
<keyword evidence="2" id="KW-0378">Hydrolase</keyword>
<accession>A0A7W9EIH9</accession>
<gene>
    <name evidence="2" type="ORF">FHR19_002504</name>
</gene>
<dbReference type="PROSITE" id="PS51462">
    <property type="entry name" value="NUDIX"/>
    <property type="match status" value="1"/>
</dbReference>
<protein>
    <submittedName>
        <fullName evidence="2">8-oxo-dGTP diphosphatase</fullName>
        <ecNumber evidence="2">3.6.1.55</ecNumber>
    </submittedName>
</protein>
<dbReference type="SUPFAM" id="SSF55811">
    <property type="entry name" value="Nudix"/>
    <property type="match status" value="1"/>
</dbReference>
<dbReference type="EMBL" id="JACIJJ010000003">
    <property type="protein sequence ID" value="MBB5699149.1"/>
    <property type="molecule type" value="Genomic_DNA"/>
</dbReference>
<evidence type="ECO:0000259" key="1">
    <source>
        <dbReference type="PROSITE" id="PS51462"/>
    </source>
</evidence>
<dbReference type="InterPro" id="IPR036390">
    <property type="entry name" value="WH_DNA-bd_sf"/>
</dbReference>
<dbReference type="InterPro" id="IPR054105">
    <property type="entry name" value="WHD_NrtR"/>
</dbReference>
<feature type="domain" description="Nudix hydrolase" evidence="1">
    <location>
        <begin position="18"/>
        <end position="150"/>
    </location>
</feature>
<organism evidence="2 3">
    <name type="scientific">Sphingomonas yantingensis</name>
    <dbReference type="NCBI Taxonomy" id="1241761"/>
    <lineage>
        <taxon>Bacteria</taxon>
        <taxon>Pseudomonadati</taxon>
        <taxon>Pseudomonadota</taxon>
        <taxon>Alphaproteobacteria</taxon>
        <taxon>Sphingomonadales</taxon>
        <taxon>Sphingomonadaceae</taxon>
        <taxon>Sphingomonas</taxon>
    </lineage>
</organism>
<evidence type="ECO:0000313" key="3">
    <source>
        <dbReference type="Proteomes" id="UP000557739"/>
    </source>
</evidence>
<dbReference type="RefSeq" id="WP_184028809.1">
    <property type="nucleotide sequence ID" value="NZ_JACIJJ010000003.1"/>
</dbReference>
<sequence length="242" mass="26460">MADISDDALLGDYDPAAYARPSVTVDLVLLGIRRGRLSALLMRREQPPQAGRWALPGGFVAIDESLDAAAARVLRDKVGLDGAHLEQLYSFGAVDRNPRMRIITIAYLALLREEQVEAAVRAGQVAVAALEGDPAAAIGEDRAPLPLAFDHQAILTLARDRLRGKIDYSDLAFAFLPPRFTLRALQDVHEAVLGTPLNKPAFRRRMLDRGWLVATGLREDEASHRPAELFTLGGARRPARSQ</sequence>
<dbReference type="PANTHER" id="PTHR43736:SF4">
    <property type="entry name" value="SLR1690 PROTEIN"/>
    <property type="match status" value="1"/>
</dbReference>
<name>A0A7W9EIH9_9SPHN</name>
<dbReference type="Pfam" id="PF21906">
    <property type="entry name" value="WHD_NrtR"/>
    <property type="match status" value="1"/>
</dbReference>
<dbReference type="InterPro" id="IPR036388">
    <property type="entry name" value="WH-like_DNA-bd_sf"/>
</dbReference>
<dbReference type="InterPro" id="IPR015797">
    <property type="entry name" value="NUDIX_hydrolase-like_dom_sf"/>
</dbReference>